<sequence length="81" mass="8453">MNGRSDFSQLSFQAHRATSKIFCSARSGLLAGQSCGLGSGQQVKPTSLRRPEFCLIVENMKEAADCGCSGIEPPSGWSGGG</sequence>
<organism evidence="1 2">
    <name type="scientific">Clavelina lepadiformis</name>
    <name type="common">Light-bulb sea squirt</name>
    <name type="synonym">Ascidia lepadiformis</name>
    <dbReference type="NCBI Taxonomy" id="159417"/>
    <lineage>
        <taxon>Eukaryota</taxon>
        <taxon>Metazoa</taxon>
        <taxon>Chordata</taxon>
        <taxon>Tunicata</taxon>
        <taxon>Ascidiacea</taxon>
        <taxon>Aplousobranchia</taxon>
        <taxon>Clavelinidae</taxon>
        <taxon>Clavelina</taxon>
    </lineage>
</organism>
<dbReference type="Proteomes" id="UP001642483">
    <property type="component" value="Unassembled WGS sequence"/>
</dbReference>
<dbReference type="EMBL" id="CAWYQH010000103">
    <property type="protein sequence ID" value="CAK8686886.1"/>
    <property type="molecule type" value="Genomic_DNA"/>
</dbReference>
<evidence type="ECO:0000313" key="1">
    <source>
        <dbReference type="EMBL" id="CAK8686886.1"/>
    </source>
</evidence>
<protein>
    <submittedName>
        <fullName evidence="1">Uncharacterized protein</fullName>
    </submittedName>
</protein>
<accession>A0ABP0G4Y3</accession>
<evidence type="ECO:0000313" key="2">
    <source>
        <dbReference type="Proteomes" id="UP001642483"/>
    </source>
</evidence>
<name>A0ABP0G4Y3_CLALP</name>
<keyword evidence="2" id="KW-1185">Reference proteome</keyword>
<reference evidence="1 2" key="1">
    <citation type="submission" date="2024-02" db="EMBL/GenBank/DDBJ databases">
        <authorList>
            <person name="Daric V."/>
            <person name="Darras S."/>
        </authorList>
    </citation>
    <scope>NUCLEOTIDE SEQUENCE [LARGE SCALE GENOMIC DNA]</scope>
</reference>
<comment type="caution">
    <text evidence="1">The sequence shown here is derived from an EMBL/GenBank/DDBJ whole genome shotgun (WGS) entry which is preliminary data.</text>
</comment>
<gene>
    <name evidence="1" type="ORF">CVLEPA_LOCUS18922</name>
</gene>
<proteinExistence type="predicted"/>